<accession>A0ABP1END7</accession>
<dbReference type="Proteomes" id="UP001497416">
    <property type="component" value="Unassembled WGS sequence"/>
</dbReference>
<gene>
    <name evidence="2" type="ORF">T190607A01A_20118</name>
</gene>
<feature type="chain" id="PRO_5046924886" evidence="1">
    <location>
        <begin position="22"/>
        <end position="236"/>
    </location>
</feature>
<sequence>MIKVNLLIVLSFVVTSFTAFCQKTNQFDANGERDGLWRKYYNNGDLRYEGEFKNGKEIGTFTFYNRGSSYPAIVKVFSSKTDTASVKFYNKSRIKTSGKMIGKKRVGKWIYYFSDGKRVFSEENYDNGVLHGVVKNYYDNGNVTEETHYKEGKKHGTSKIYTENGVLIEDVNYENGKLNGEGKYFDIKGVIKEKGMYKDGERFGKWEYYIDGEVSKKGRPRKNLLKDDAEPEEEEE</sequence>
<evidence type="ECO:0000313" key="2">
    <source>
        <dbReference type="EMBL" id="CAL2083337.1"/>
    </source>
</evidence>
<dbReference type="PANTHER" id="PTHR33706:SF1">
    <property type="entry name" value="TPR REPEAT PROTEIN"/>
    <property type="match status" value="1"/>
</dbReference>
<name>A0ABP1END7_9FLAO</name>
<dbReference type="SUPFAM" id="SSF82185">
    <property type="entry name" value="Histone H3 K4-specific methyltransferase SET7/9 N-terminal domain"/>
    <property type="match status" value="2"/>
</dbReference>
<dbReference type="Pfam" id="PF07661">
    <property type="entry name" value="MORN_2"/>
    <property type="match status" value="3"/>
</dbReference>
<keyword evidence="1" id="KW-0732">Signal</keyword>
<evidence type="ECO:0000256" key="1">
    <source>
        <dbReference type="SAM" id="SignalP"/>
    </source>
</evidence>
<dbReference type="PANTHER" id="PTHR33706">
    <property type="entry name" value="MORN VARIANT REPEAT PROTEIN"/>
    <property type="match status" value="1"/>
</dbReference>
<dbReference type="EMBL" id="CAXIXY010000004">
    <property type="protein sequence ID" value="CAL2083337.1"/>
    <property type="molecule type" value="Genomic_DNA"/>
</dbReference>
<keyword evidence="3" id="KW-1185">Reference proteome</keyword>
<dbReference type="RefSeq" id="WP_348711494.1">
    <property type="nucleotide sequence ID" value="NZ_CAXIXY010000004.1"/>
</dbReference>
<protein>
    <submittedName>
        <fullName evidence="2">Antitoxin component YwqK of YwqJK toxin-antitoxin module</fullName>
    </submittedName>
</protein>
<dbReference type="Gene3D" id="2.20.110.10">
    <property type="entry name" value="Histone H3 K4-specific methyltransferase SET7/9 N-terminal domain"/>
    <property type="match status" value="3"/>
</dbReference>
<evidence type="ECO:0000313" key="3">
    <source>
        <dbReference type="Proteomes" id="UP001497416"/>
    </source>
</evidence>
<proteinExistence type="predicted"/>
<comment type="caution">
    <text evidence="2">The sequence shown here is derived from an EMBL/GenBank/DDBJ whole genome shotgun (WGS) entry which is preliminary data.</text>
</comment>
<feature type="signal peptide" evidence="1">
    <location>
        <begin position="1"/>
        <end position="21"/>
    </location>
</feature>
<dbReference type="InterPro" id="IPR011652">
    <property type="entry name" value="MORN_2"/>
</dbReference>
<organism evidence="2 3">
    <name type="scientific">Tenacibaculum platacis</name>
    <dbReference type="NCBI Taxonomy" id="3137852"/>
    <lineage>
        <taxon>Bacteria</taxon>
        <taxon>Pseudomonadati</taxon>
        <taxon>Bacteroidota</taxon>
        <taxon>Flavobacteriia</taxon>
        <taxon>Flavobacteriales</taxon>
        <taxon>Flavobacteriaceae</taxon>
        <taxon>Tenacibaculum</taxon>
    </lineage>
</organism>
<reference evidence="2 3" key="1">
    <citation type="submission" date="2024-05" db="EMBL/GenBank/DDBJ databases">
        <authorList>
            <person name="Duchaud E."/>
        </authorList>
    </citation>
    <scope>NUCLEOTIDE SEQUENCE [LARGE SCALE GENOMIC DNA]</scope>
    <source>
        <strain evidence="2">Ena-SAMPLE-TAB-13-05-2024-13:56:06:370-140302</strain>
    </source>
</reference>